<evidence type="ECO:0000256" key="1">
    <source>
        <dbReference type="SAM" id="MobiDB-lite"/>
    </source>
</evidence>
<feature type="region of interest" description="Disordered" evidence="1">
    <location>
        <begin position="224"/>
        <end position="274"/>
    </location>
</feature>
<organism evidence="2 3">
    <name type="scientific">Cuscuta epithymum</name>
    <dbReference type="NCBI Taxonomy" id="186058"/>
    <lineage>
        <taxon>Eukaryota</taxon>
        <taxon>Viridiplantae</taxon>
        <taxon>Streptophyta</taxon>
        <taxon>Embryophyta</taxon>
        <taxon>Tracheophyta</taxon>
        <taxon>Spermatophyta</taxon>
        <taxon>Magnoliopsida</taxon>
        <taxon>eudicotyledons</taxon>
        <taxon>Gunneridae</taxon>
        <taxon>Pentapetalae</taxon>
        <taxon>asterids</taxon>
        <taxon>lamiids</taxon>
        <taxon>Solanales</taxon>
        <taxon>Convolvulaceae</taxon>
        <taxon>Cuscuteae</taxon>
        <taxon>Cuscuta</taxon>
        <taxon>Cuscuta subgen. Cuscuta</taxon>
    </lineage>
</organism>
<name>A0AAV0D9C1_9ASTE</name>
<feature type="region of interest" description="Disordered" evidence="1">
    <location>
        <begin position="298"/>
        <end position="352"/>
    </location>
</feature>
<evidence type="ECO:0000313" key="2">
    <source>
        <dbReference type="EMBL" id="CAH9095857.1"/>
    </source>
</evidence>
<feature type="compositionally biased region" description="Pro residues" evidence="1">
    <location>
        <begin position="309"/>
        <end position="318"/>
    </location>
</feature>
<protein>
    <submittedName>
        <fullName evidence="2">Uncharacterized protein</fullName>
    </submittedName>
</protein>
<dbReference type="Proteomes" id="UP001152523">
    <property type="component" value="Unassembled WGS sequence"/>
</dbReference>
<accession>A0AAV0D9C1</accession>
<keyword evidence="3" id="KW-1185">Reference proteome</keyword>
<proteinExistence type="predicted"/>
<dbReference type="AlphaFoldDB" id="A0AAV0D9C1"/>
<feature type="region of interest" description="Disordered" evidence="1">
    <location>
        <begin position="57"/>
        <end position="77"/>
    </location>
</feature>
<reference evidence="2" key="1">
    <citation type="submission" date="2022-07" db="EMBL/GenBank/DDBJ databases">
        <authorList>
            <person name="Macas J."/>
            <person name="Novak P."/>
            <person name="Neumann P."/>
        </authorList>
    </citation>
    <scope>NUCLEOTIDE SEQUENCE</scope>
</reference>
<sequence>MVAISLYKGSLHKVATDVPRRWLVPAPKISLKDFRVLLLRRSKALSRLQSTTEAETAAAAAVPATSNPNPSPADTRASKVAVQIVHTQVEQPNNEKGEERLEVGVEVEGYEPTVTKAAHGVEFPNKLAVESDVVLNRKVDGVKAETSERLTNNKEDVPSDKEKRIKEVEQKLVVLNAKKHSLVQLLKQILGAEEVLKGRQSQGIMMGRPPIPLQVDITNDTGSMTRLGTPRVGSDGLSTEAEGEGDDFSNPNMHSRNLLCMNSTSPSPDSQYRKPVHNKVPFSSRTTNMGVIGGTPSSFAPSGQQGLPLIPPPGPPSVCIPGASNITSTPSPSLSGGGTPGFRDAHLPSPWS</sequence>
<dbReference type="EMBL" id="CAMAPF010000085">
    <property type="protein sequence ID" value="CAH9095857.1"/>
    <property type="molecule type" value="Genomic_DNA"/>
</dbReference>
<comment type="caution">
    <text evidence="2">The sequence shown here is derived from an EMBL/GenBank/DDBJ whole genome shotgun (WGS) entry which is preliminary data.</text>
</comment>
<dbReference type="PANTHER" id="PTHR36764:SF1">
    <property type="entry name" value="TRNA (ILE)-LYSIDINE SYNTHASE"/>
    <property type="match status" value="1"/>
</dbReference>
<dbReference type="GO" id="GO:0009507">
    <property type="term" value="C:chloroplast"/>
    <property type="evidence" value="ECO:0007669"/>
    <property type="project" value="TreeGrafter"/>
</dbReference>
<feature type="compositionally biased region" description="Low complexity" evidence="1">
    <location>
        <begin position="57"/>
        <end position="68"/>
    </location>
</feature>
<gene>
    <name evidence="2" type="ORF">CEPIT_LOCUS13477</name>
</gene>
<evidence type="ECO:0000313" key="3">
    <source>
        <dbReference type="Proteomes" id="UP001152523"/>
    </source>
</evidence>
<feature type="compositionally biased region" description="Low complexity" evidence="1">
    <location>
        <begin position="319"/>
        <end position="334"/>
    </location>
</feature>
<feature type="compositionally biased region" description="Polar residues" evidence="1">
    <location>
        <begin position="249"/>
        <end position="270"/>
    </location>
</feature>
<dbReference type="PANTHER" id="PTHR36764">
    <property type="entry name" value="TRNA (ILE)-LYSIDINE SYNTHASE"/>
    <property type="match status" value="1"/>
</dbReference>